<organism evidence="1 2">
    <name type="scientific">Massilia orientalis</name>
    <dbReference type="NCBI Taxonomy" id="3050128"/>
    <lineage>
        <taxon>Bacteria</taxon>
        <taxon>Pseudomonadati</taxon>
        <taxon>Pseudomonadota</taxon>
        <taxon>Betaproteobacteria</taxon>
        <taxon>Burkholderiales</taxon>
        <taxon>Oxalobacteraceae</taxon>
        <taxon>Telluria group</taxon>
        <taxon>Massilia</taxon>
    </lineage>
</organism>
<dbReference type="Proteomes" id="UP001168096">
    <property type="component" value="Unassembled WGS sequence"/>
</dbReference>
<gene>
    <name evidence="1" type="ORF">QPK29_013675</name>
</gene>
<keyword evidence="1" id="KW-0378">Hydrolase</keyword>
<comment type="caution">
    <text evidence="1">The sequence shown here is derived from an EMBL/GenBank/DDBJ whole genome shotgun (WGS) entry which is preliminary data.</text>
</comment>
<dbReference type="EMBL" id="JASNRB020000007">
    <property type="protein sequence ID" value="MFJ1468762.1"/>
    <property type="molecule type" value="Genomic_DNA"/>
</dbReference>
<keyword evidence="2" id="KW-1185">Reference proteome</keyword>
<reference evidence="1" key="1">
    <citation type="submission" date="2024-11" db="EMBL/GenBank/DDBJ databases">
        <title>Description of Massilia orientalis sp. nov., isolated from rhizosphere soil of Ageratina adenophora.</title>
        <authorList>
            <person name="Wang Y."/>
        </authorList>
    </citation>
    <scope>NUCLEOTIDE SEQUENCE</scope>
    <source>
        <strain evidence="1">YIM B02787</strain>
    </source>
</reference>
<name>A0ACC7MA67_9BURK</name>
<evidence type="ECO:0000313" key="2">
    <source>
        <dbReference type="Proteomes" id="UP001168096"/>
    </source>
</evidence>
<evidence type="ECO:0000313" key="1">
    <source>
        <dbReference type="EMBL" id="MFJ1468762.1"/>
    </source>
</evidence>
<protein>
    <submittedName>
        <fullName evidence="1">Glycoside hydrolase family 19 protein</fullName>
    </submittedName>
</protein>
<sequence length="720" mass="81736">MIITYPIHIPYTKGSQQRVMPDSIFNNSEILSGSYPVGKNRFWHGGVHIHPSDRSTPIRAIADGELVAYRYDEADSTDAYFDKVPYSRSFVLLKHEAELGQTTLGTAKLTFYSLYMHLRAWGEVKDQKGVQAVNFLRKTVAEHAQLDKNGRPVFGKHKRPAVVKAYVESVALTADGTCHGGNGYGRVQRGDILGYCGSIPDNVTTPSRGIHFEIFFDDVAFVDNAMKTVWGRCILTSELEVLEELQAKEAITVDLTKPLALAHEDSGSGFRKITIGKQSYWVSDDQITGVDVDVPDPKNKKQTVKQTQHHANTSELRCYRKNPVKNRKTLGKGISIVPWTDPWMRAGEFREEIVDGKSWVQVYVPGTNDLYWADKSALHYTSDADWRSFCKVEEHGLFSSDGFIDDDGIRKLFDAYEKNRTDKNLSALSGDQDKLRHLITRHPTEWSKQDIAKRFGRVTQEDFGASKLTPEQFTKLTAHIERLSFWEQVPGLPSATMLWHAHPVKFIEHLAKCMWLSKDELEQIYPEKVGSDEEISHGTPSEVREKYRLDINKCCYRYGINSRLRQAHFFGQGAVESFSLNQMLENDSGTKYENSKVLGNCQPGDGPRFKGRGFKQLTGRFNYAGYWCFRGWLKKGKDFDVGWEHDSTKRYPPIEKPERLIENSFNSIDAGCWYATVFRNGTVAAMDLDDVTKVTTAINGGENGLKARTKFTNRMRKVLL</sequence>
<accession>A0ACC7MA67</accession>
<proteinExistence type="predicted"/>